<dbReference type="Proteomes" id="UP000037891">
    <property type="component" value="Unassembled WGS sequence"/>
</dbReference>
<evidence type="ECO:0000256" key="1">
    <source>
        <dbReference type="SAM" id="Phobius"/>
    </source>
</evidence>
<proteinExistence type="predicted"/>
<keyword evidence="1" id="KW-1133">Transmembrane helix</keyword>
<reference evidence="2 3" key="1">
    <citation type="submission" date="2015-07" db="EMBL/GenBank/DDBJ databases">
        <authorList>
            <person name="Noorani M."/>
        </authorList>
    </citation>
    <scope>NUCLEOTIDE SEQUENCE [LARGE SCALE GENOMIC DNA]</scope>
    <source>
        <strain evidence="2 3">0788_9</strain>
    </source>
</reference>
<feature type="transmembrane region" description="Helical" evidence="1">
    <location>
        <begin position="6"/>
        <end position="27"/>
    </location>
</feature>
<gene>
    <name evidence="2" type="ORF">ABJ99_2068</name>
</gene>
<protein>
    <recommendedName>
        <fullName evidence="4">Cardiolipin synthase N-terminal domain-containing protein</fullName>
    </recommendedName>
</protein>
<organism evidence="2 3">
    <name type="scientific">Pseudomonas syringae pv. cilantro</name>
    <dbReference type="NCBI Taxonomy" id="81035"/>
    <lineage>
        <taxon>Bacteria</taxon>
        <taxon>Pseudomonadati</taxon>
        <taxon>Pseudomonadota</taxon>
        <taxon>Gammaproteobacteria</taxon>
        <taxon>Pseudomonadales</taxon>
        <taxon>Pseudomonadaceae</taxon>
        <taxon>Pseudomonas</taxon>
        <taxon>Pseudomonas syringae</taxon>
    </lineage>
</organism>
<evidence type="ECO:0000313" key="2">
    <source>
        <dbReference type="EMBL" id="KPC33210.1"/>
    </source>
</evidence>
<accession>A0A0N0GGG3</accession>
<dbReference type="AlphaFoldDB" id="A0A0N0GGG3"/>
<comment type="caution">
    <text evidence="2">The sequence shown here is derived from an EMBL/GenBank/DDBJ whole genome shotgun (WGS) entry which is preliminary data.</text>
</comment>
<dbReference type="PATRIC" id="fig|81035.3.peg.2225"/>
<dbReference type="EMBL" id="LGLN01000033">
    <property type="protein sequence ID" value="KPC33210.1"/>
    <property type="molecule type" value="Genomic_DNA"/>
</dbReference>
<feature type="transmembrane region" description="Helical" evidence="1">
    <location>
        <begin position="39"/>
        <end position="56"/>
    </location>
</feature>
<sequence length="74" mass="7759">MEAPSVFWIAAAVIVLLLDAWVIYSVWRSTKTSGTKAGWTLLVLALPVVGAGIWGINGPRGVVQAPASDKHSTG</sequence>
<keyword evidence="1" id="KW-0472">Membrane</keyword>
<evidence type="ECO:0008006" key="4">
    <source>
        <dbReference type="Google" id="ProtNLM"/>
    </source>
</evidence>
<keyword evidence="1" id="KW-0812">Transmembrane</keyword>
<name>A0A0N0GGG3_PSESX</name>
<evidence type="ECO:0000313" key="3">
    <source>
        <dbReference type="Proteomes" id="UP000037891"/>
    </source>
</evidence>
<reference evidence="2 3" key="2">
    <citation type="submission" date="2015-10" db="EMBL/GenBank/DDBJ databases">
        <title>Comparative genomics and high-throughput reverse genetic screens identify a new phytobacterial MAMP and an Arabidopsis receptor required for immune elicitation.</title>
        <authorList>
            <person name="Mott G.A."/>
            <person name="Thakur S."/>
            <person name="Wang P.W."/>
            <person name="Desveaux D."/>
            <person name="Guttman D.S."/>
        </authorList>
    </citation>
    <scope>NUCLEOTIDE SEQUENCE [LARGE SCALE GENOMIC DNA]</scope>
    <source>
        <strain evidence="2 3">0788_9</strain>
    </source>
</reference>
<dbReference type="RefSeq" id="WP_054085598.1">
    <property type="nucleotide sequence ID" value="NZ_LGLN01000033.1"/>
</dbReference>